<sequence>MREFLLLTIFVALSACQPNADTGDLAGKAEPSPPWGSDCVAPQVVATGVAIEQITGSPARFEGVLVRTSGYYARDFEHSAIYATLEADPYDHKFASGIWLDRMDPTLSGKHVEITGQFTQAFKGHLGQWPGSICVISATVTSQGAP</sequence>
<keyword evidence="1" id="KW-0732">Signal</keyword>
<keyword evidence="3" id="KW-1185">Reference proteome</keyword>
<organism evidence="2 3">
    <name type="scientific">Luteimonas vadosa</name>
    <dbReference type="NCBI Taxonomy" id="1165507"/>
    <lineage>
        <taxon>Bacteria</taxon>
        <taxon>Pseudomonadati</taxon>
        <taxon>Pseudomonadota</taxon>
        <taxon>Gammaproteobacteria</taxon>
        <taxon>Lysobacterales</taxon>
        <taxon>Lysobacteraceae</taxon>
        <taxon>Luteimonas</taxon>
    </lineage>
</organism>
<feature type="chain" id="PRO_5046851994" description="Lipoprotein" evidence="1">
    <location>
        <begin position="21"/>
        <end position="146"/>
    </location>
</feature>
<dbReference type="Proteomes" id="UP001501323">
    <property type="component" value="Unassembled WGS sequence"/>
</dbReference>
<name>A0ABP9EAK4_9GAMM</name>
<evidence type="ECO:0000313" key="3">
    <source>
        <dbReference type="Proteomes" id="UP001501323"/>
    </source>
</evidence>
<gene>
    <name evidence="2" type="ORF">GCM10023332_24330</name>
</gene>
<evidence type="ECO:0008006" key="4">
    <source>
        <dbReference type="Google" id="ProtNLM"/>
    </source>
</evidence>
<dbReference type="EMBL" id="BAABJY010000006">
    <property type="protein sequence ID" value="GAA4870986.1"/>
    <property type="molecule type" value="Genomic_DNA"/>
</dbReference>
<protein>
    <recommendedName>
        <fullName evidence="4">Lipoprotein</fullName>
    </recommendedName>
</protein>
<reference evidence="3" key="1">
    <citation type="journal article" date="2019" name="Int. J. Syst. Evol. Microbiol.">
        <title>The Global Catalogue of Microorganisms (GCM) 10K type strain sequencing project: providing services to taxonomists for standard genome sequencing and annotation.</title>
        <authorList>
            <consortium name="The Broad Institute Genomics Platform"/>
            <consortium name="The Broad Institute Genome Sequencing Center for Infectious Disease"/>
            <person name="Wu L."/>
            <person name="Ma J."/>
        </authorList>
    </citation>
    <scope>NUCLEOTIDE SEQUENCE [LARGE SCALE GENOMIC DNA]</scope>
    <source>
        <strain evidence="3">JCM 18392</strain>
    </source>
</reference>
<proteinExistence type="predicted"/>
<accession>A0ABP9EAK4</accession>
<dbReference type="PROSITE" id="PS51257">
    <property type="entry name" value="PROKAR_LIPOPROTEIN"/>
    <property type="match status" value="1"/>
</dbReference>
<comment type="caution">
    <text evidence="2">The sequence shown here is derived from an EMBL/GenBank/DDBJ whole genome shotgun (WGS) entry which is preliminary data.</text>
</comment>
<feature type="signal peptide" evidence="1">
    <location>
        <begin position="1"/>
        <end position="20"/>
    </location>
</feature>
<evidence type="ECO:0000256" key="1">
    <source>
        <dbReference type="SAM" id="SignalP"/>
    </source>
</evidence>
<evidence type="ECO:0000313" key="2">
    <source>
        <dbReference type="EMBL" id="GAA4870986.1"/>
    </source>
</evidence>